<evidence type="ECO:0000313" key="3">
    <source>
        <dbReference type="Proteomes" id="UP000236291"/>
    </source>
</evidence>
<reference evidence="2 3" key="2">
    <citation type="journal article" date="2017" name="Front. Plant Sci.">
        <title>Gene Classification and Mining of Molecular Markers Useful in Red Clover (Trifolium pratense) Breeding.</title>
        <authorList>
            <person name="Istvanek J."/>
            <person name="Dluhosova J."/>
            <person name="Dluhos P."/>
            <person name="Patkova L."/>
            <person name="Nedelnik J."/>
            <person name="Repkova J."/>
        </authorList>
    </citation>
    <scope>NUCLEOTIDE SEQUENCE [LARGE SCALE GENOMIC DNA]</scope>
    <source>
        <strain evidence="3">cv. Tatra</strain>
        <tissue evidence="2">Young leaves</tissue>
    </source>
</reference>
<accession>A0A2K3LQG4</accession>
<gene>
    <name evidence="2" type="ORF">L195_g036785</name>
</gene>
<protein>
    <submittedName>
        <fullName evidence="2">Uncharacterized protein</fullName>
    </submittedName>
</protein>
<feature type="non-terminal residue" evidence="2">
    <location>
        <position position="70"/>
    </location>
</feature>
<feature type="region of interest" description="Disordered" evidence="1">
    <location>
        <begin position="1"/>
        <end position="21"/>
    </location>
</feature>
<dbReference type="EMBL" id="ASHM01038606">
    <property type="protein sequence ID" value="PNX80774.1"/>
    <property type="molecule type" value="Genomic_DNA"/>
</dbReference>
<comment type="caution">
    <text evidence="2">The sequence shown here is derived from an EMBL/GenBank/DDBJ whole genome shotgun (WGS) entry which is preliminary data.</text>
</comment>
<evidence type="ECO:0000256" key="1">
    <source>
        <dbReference type="SAM" id="MobiDB-lite"/>
    </source>
</evidence>
<proteinExistence type="predicted"/>
<organism evidence="2 3">
    <name type="scientific">Trifolium pratense</name>
    <name type="common">Red clover</name>
    <dbReference type="NCBI Taxonomy" id="57577"/>
    <lineage>
        <taxon>Eukaryota</taxon>
        <taxon>Viridiplantae</taxon>
        <taxon>Streptophyta</taxon>
        <taxon>Embryophyta</taxon>
        <taxon>Tracheophyta</taxon>
        <taxon>Spermatophyta</taxon>
        <taxon>Magnoliopsida</taxon>
        <taxon>eudicotyledons</taxon>
        <taxon>Gunneridae</taxon>
        <taxon>Pentapetalae</taxon>
        <taxon>rosids</taxon>
        <taxon>fabids</taxon>
        <taxon>Fabales</taxon>
        <taxon>Fabaceae</taxon>
        <taxon>Papilionoideae</taxon>
        <taxon>50 kb inversion clade</taxon>
        <taxon>NPAAA clade</taxon>
        <taxon>Hologalegina</taxon>
        <taxon>IRL clade</taxon>
        <taxon>Trifolieae</taxon>
        <taxon>Trifolium</taxon>
    </lineage>
</organism>
<sequence>MLPLKQKLSSPVHLHRRCGTQQGMSPDHLCQEDFRYKESAEPFIEQSTLIPLLSYERAAGGLSTFGLTIQ</sequence>
<evidence type="ECO:0000313" key="2">
    <source>
        <dbReference type="EMBL" id="PNX80774.1"/>
    </source>
</evidence>
<dbReference type="Proteomes" id="UP000236291">
    <property type="component" value="Unassembled WGS sequence"/>
</dbReference>
<name>A0A2K3LQG4_TRIPR</name>
<dbReference type="AlphaFoldDB" id="A0A2K3LQG4"/>
<reference evidence="2 3" key="1">
    <citation type="journal article" date="2014" name="Am. J. Bot.">
        <title>Genome assembly and annotation for red clover (Trifolium pratense; Fabaceae).</title>
        <authorList>
            <person name="Istvanek J."/>
            <person name="Jaros M."/>
            <person name="Krenek A."/>
            <person name="Repkova J."/>
        </authorList>
    </citation>
    <scope>NUCLEOTIDE SEQUENCE [LARGE SCALE GENOMIC DNA]</scope>
    <source>
        <strain evidence="3">cv. Tatra</strain>
        <tissue evidence="2">Young leaves</tissue>
    </source>
</reference>